<comment type="similarity">
    <text evidence="2">Belongs to the PA-phosphatase related phosphoesterase family.</text>
</comment>
<organism evidence="8 9">
    <name type="scientific">Biomphalaria glabrata</name>
    <name type="common">Bloodfluke planorb</name>
    <name type="synonym">Freshwater snail</name>
    <dbReference type="NCBI Taxonomy" id="6526"/>
    <lineage>
        <taxon>Eukaryota</taxon>
        <taxon>Metazoa</taxon>
        <taxon>Spiralia</taxon>
        <taxon>Lophotrochozoa</taxon>
        <taxon>Mollusca</taxon>
        <taxon>Gastropoda</taxon>
        <taxon>Heterobranchia</taxon>
        <taxon>Euthyneura</taxon>
        <taxon>Panpulmonata</taxon>
        <taxon>Hygrophila</taxon>
        <taxon>Lymnaeoidea</taxon>
        <taxon>Planorbidae</taxon>
        <taxon>Biomphalaria</taxon>
    </lineage>
</organism>
<dbReference type="CDD" id="cd03384">
    <property type="entry name" value="PAP2_wunen"/>
    <property type="match status" value="1"/>
</dbReference>
<reference evidence="8" key="1">
    <citation type="submission" date="2020-05" db="UniProtKB">
        <authorList>
            <consortium name="EnsemblMetazoa"/>
        </authorList>
    </citation>
    <scope>IDENTIFICATION</scope>
    <source>
        <strain evidence="8">BB02</strain>
    </source>
</reference>
<feature type="transmembrane region" description="Helical" evidence="6">
    <location>
        <begin position="57"/>
        <end position="78"/>
    </location>
</feature>
<feature type="transmembrane region" description="Helical" evidence="6">
    <location>
        <begin position="90"/>
        <end position="112"/>
    </location>
</feature>
<dbReference type="PANTHER" id="PTHR10165:SF103">
    <property type="entry name" value="PHOSPHOLIPID PHOSPHATASE HOMOLOG 1.2 HOMOLOG"/>
    <property type="match status" value="1"/>
</dbReference>
<dbReference type="SMART" id="SM00014">
    <property type="entry name" value="acidPPc"/>
    <property type="match status" value="1"/>
</dbReference>
<evidence type="ECO:0000256" key="4">
    <source>
        <dbReference type="ARBA" id="ARBA00022989"/>
    </source>
</evidence>
<name>A0A2C9JZH6_BIOGL</name>
<dbReference type="OrthoDB" id="8907274at2759"/>
<dbReference type="Proteomes" id="UP000076420">
    <property type="component" value="Unassembled WGS sequence"/>
</dbReference>
<comment type="subcellular location">
    <subcellularLocation>
        <location evidence="1">Membrane</location>
        <topology evidence="1">Multi-pass membrane protein</topology>
    </subcellularLocation>
</comment>
<dbReference type="GO" id="GO:0005886">
    <property type="term" value="C:plasma membrane"/>
    <property type="evidence" value="ECO:0007669"/>
    <property type="project" value="TreeGrafter"/>
</dbReference>
<accession>A0A2C9JZH6</accession>
<dbReference type="InterPro" id="IPR043216">
    <property type="entry name" value="PAP-like"/>
</dbReference>
<evidence type="ECO:0000256" key="3">
    <source>
        <dbReference type="ARBA" id="ARBA00022692"/>
    </source>
</evidence>
<dbReference type="AlphaFoldDB" id="A0A2C9JZH6"/>
<keyword evidence="4 6" id="KW-1133">Transmembrane helix</keyword>
<dbReference type="PANTHER" id="PTHR10165">
    <property type="entry name" value="LIPID PHOSPHATE PHOSPHATASE"/>
    <property type="match status" value="1"/>
</dbReference>
<feature type="transmembrane region" description="Helical" evidence="6">
    <location>
        <begin position="167"/>
        <end position="187"/>
    </location>
</feature>
<evidence type="ECO:0000313" key="8">
    <source>
        <dbReference type="EnsemblMetazoa" id="BGLB010566-PB"/>
    </source>
</evidence>
<evidence type="ECO:0000256" key="1">
    <source>
        <dbReference type="ARBA" id="ARBA00004141"/>
    </source>
</evidence>
<dbReference type="VEuPathDB" id="VectorBase:BGLB010566"/>
<dbReference type="InterPro" id="IPR036938">
    <property type="entry name" value="PAP2/HPO_sf"/>
</dbReference>
<dbReference type="EnsemblMetazoa" id="BGLB010566-RB">
    <property type="protein sequence ID" value="BGLB010566-PB"/>
    <property type="gene ID" value="BGLB010566"/>
</dbReference>
<dbReference type="VEuPathDB" id="VectorBase:BGLAX_043558"/>
<dbReference type="GO" id="GO:0006644">
    <property type="term" value="P:phospholipid metabolic process"/>
    <property type="evidence" value="ECO:0007669"/>
    <property type="project" value="InterPro"/>
</dbReference>
<dbReference type="Gene3D" id="1.20.144.10">
    <property type="entry name" value="Phosphatidic acid phosphatase type 2/haloperoxidase"/>
    <property type="match status" value="1"/>
</dbReference>
<evidence type="ECO:0000256" key="2">
    <source>
        <dbReference type="ARBA" id="ARBA00008816"/>
    </source>
</evidence>
<dbReference type="STRING" id="6526.A0A2C9JZH6"/>
<dbReference type="Pfam" id="PF01569">
    <property type="entry name" value="PAP2"/>
    <property type="match status" value="1"/>
</dbReference>
<feature type="domain" description="Phosphatidic acid phosphatase type 2/haloperoxidase" evidence="7">
    <location>
        <begin position="103"/>
        <end position="245"/>
    </location>
</feature>
<protein>
    <recommendedName>
        <fullName evidence="7">Phosphatidic acid phosphatase type 2/haloperoxidase domain-containing protein</fullName>
    </recommendedName>
</protein>
<dbReference type="KEGG" id="bgt:106074124"/>
<gene>
    <name evidence="8" type="primary">106074124</name>
</gene>
<dbReference type="SUPFAM" id="SSF48317">
    <property type="entry name" value="Acid phosphatase/Vanadium-dependent haloperoxidase"/>
    <property type="match status" value="1"/>
</dbReference>
<feature type="transmembrane region" description="Helical" evidence="6">
    <location>
        <begin position="226"/>
        <end position="246"/>
    </location>
</feature>
<keyword evidence="5 6" id="KW-0472">Membrane</keyword>
<evidence type="ECO:0000259" key="7">
    <source>
        <dbReference type="SMART" id="SM00014"/>
    </source>
</evidence>
<evidence type="ECO:0000256" key="6">
    <source>
        <dbReference type="SAM" id="Phobius"/>
    </source>
</evidence>
<feature type="transmembrane region" description="Helical" evidence="6">
    <location>
        <begin position="199"/>
        <end position="220"/>
    </location>
</feature>
<dbReference type="InterPro" id="IPR000326">
    <property type="entry name" value="PAP2/HPO"/>
</dbReference>
<dbReference type="RefSeq" id="XP_013090306.2">
    <property type="nucleotide sequence ID" value="XM_013234852.2"/>
</dbReference>
<feature type="transmembrane region" description="Helical" evidence="6">
    <location>
        <begin position="7"/>
        <end position="31"/>
    </location>
</feature>
<dbReference type="GO" id="GO:0008195">
    <property type="term" value="F:phosphatidate phosphatase activity"/>
    <property type="evidence" value="ECO:0007669"/>
    <property type="project" value="TreeGrafter"/>
</dbReference>
<dbReference type="GO" id="GO:0046839">
    <property type="term" value="P:phospholipid dephosphorylation"/>
    <property type="evidence" value="ECO:0007669"/>
    <property type="project" value="TreeGrafter"/>
</dbReference>
<sequence length="287" mass="32667">MAKKVTILIVFLEVSIFAAIAALSICMRKFMTPFTRGFFRDDQSIMHPFHSSTISSVVLYCVGFIVPGAVMILTEGIYAKYMHKRKKRKVVLNMFLWNTYHVVGLFMFGAAVTHLLTNIPKYTIGRLRPHFMSVCKPDWSKLTSNDSYIVQDICTGPDTSLIMEARVSFPSGHSSMSMYCAVILMLYLEKRLKCKNFMLVRPTLQLAAFSMAFFTCLSRISDYKHHWSDVLAGAILGMAIAYVIMVRMTQVVFHKRTSRDASSSMEFPKPYYHYSSSPIPTVISTDF</sequence>
<dbReference type="GO" id="GO:0007165">
    <property type="term" value="P:signal transduction"/>
    <property type="evidence" value="ECO:0007669"/>
    <property type="project" value="TreeGrafter"/>
</dbReference>
<proteinExistence type="inferred from homology"/>
<evidence type="ECO:0000313" key="9">
    <source>
        <dbReference type="Proteomes" id="UP000076420"/>
    </source>
</evidence>
<keyword evidence="3 6" id="KW-0812">Transmembrane</keyword>
<evidence type="ECO:0000256" key="5">
    <source>
        <dbReference type="ARBA" id="ARBA00023136"/>
    </source>
</evidence>